<dbReference type="InterPro" id="IPR036439">
    <property type="entry name" value="Dockerin_dom_sf"/>
</dbReference>
<keyword evidence="1" id="KW-0677">Repeat</keyword>
<sequence length="1118" mass="117680">MFSLFVSLFAAPDTPRSKHRVLAAEPLEKRELLDAAGLVPVGAQPDGALTGKVVYLHGGHGITNSGNGWGYQRPLLLDMIEDHGNQDQMSELAESLWNAGATVVPLRPVGHQLNEAVLDNDDAGVTFSGGWSNSTSSIYFGDAGDVPYRYASTSLTETATVQYRPDLPEAGFYPVYTWARPGTDRATDQLYRVHHSGGATEVKVNHQMVGNGLVYLGTYYFDEGTEGYVEISNKSSEAGKVVIADMIRFGNGMGDIAVGGSISGESRENEASLYWLQWHVQRSQGISSSTHGTSTVSAPTRYATFMNQQGIGSLSDRVFISYHSNAGGGRGTVSLHNTGSGGATPNQLLLAQLTGKEINDDLVAQNGEFVANWFNRNNNITYQADFNYGEINNSVINNEFDATIIEVAFHDNATDASLLRDPSLREAVAKATTQSLVNYFRAVDGATTPDIDAPPTVASLSAESNNPGEVTLQWSPGTPSSFAGGAPTGYIVYASTNGYGFDGGTYVAGGATTTHTLTGLTPGETYYYRVVAVNGGGASAGSEVVAVKPSASTERVLIVNGFDREDNSMVEKEQYRNSPTLTSDRVRLYGGNTRDYVIEVATAMKAAGSTAAIASASNEAVGSGAVDLDDYDAVVWIGGTESSKDQSLNAAEQSAVAAYLSGGGKLFISGAEIAWDLDNLNNGRSFYNNSLKADYVADDAGTYSAAGAVGSIFEGLSVQFDDGSASFDIAYPDVIAPLGGATTALGYNGGAGGAAAIQYGAVSGQQLVVMGFPFESLTGENNQRDVMARVLDYFGLSTETVETVSQVLDNDSGMPVYVESSPWNTLAEPGIGGGAQKFTLIGTPTTATWSGMLPFAGEAEVFVQYDAGFNRATGAHYTVTVGDESRSVVINQQQNDFTWVSLGTFSDASGPVTVTLDAAASTGANFSILIADQVRIDVSGVSPDPNGDFNRDGVVNAADYTVWRDTLDQSVVPYSGADADGSGFIDAADRQVWLDTYGMVISPPAAVTYSNLLTSSTSQALPVAVESSATSTPIARVVVGAPVDVDSTSAATRMGRNHYQPTARPAAFDAALLLLTDDGDASPALPSIETQRRSGTAHFEEIASEGLTEIWSAFERKF</sequence>
<dbReference type="Gene3D" id="3.40.630.40">
    <property type="entry name" value="Zn-dependent exopeptidases"/>
    <property type="match status" value="1"/>
</dbReference>
<dbReference type="SUPFAM" id="SSF63446">
    <property type="entry name" value="Type I dockerin domain"/>
    <property type="match status" value="1"/>
</dbReference>
<name>A0A518K715_9BACT</name>
<dbReference type="InterPro" id="IPR033803">
    <property type="entry name" value="CBD-like_Golvesin-Xly"/>
</dbReference>
<dbReference type="SMART" id="SM00060">
    <property type="entry name" value="FN3"/>
    <property type="match status" value="1"/>
</dbReference>
<dbReference type="Gene3D" id="2.60.40.10">
    <property type="entry name" value="Immunoglobulins"/>
    <property type="match status" value="1"/>
</dbReference>
<dbReference type="PROSITE" id="PS00018">
    <property type="entry name" value="EF_HAND_1"/>
    <property type="match status" value="1"/>
</dbReference>
<evidence type="ECO:0000256" key="1">
    <source>
        <dbReference type="ARBA" id="ARBA00022737"/>
    </source>
</evidence>
<reference evidence="3 4" key="1">
    <citation type="submission" date="2019-02" db="EMBL/GenBank/DDBJ databases">
        <title>Deep-cultivation of Planctomycetes and their phenomic and genomic characterization uncovers novel biology.</title>
        <authorList>
            <person name="Wiegand S."/>
            <person name="Jogler M."/>
            <person name="Boedeker C."/>
            <person name="Pinto D."/>
            <person name="Vollmers J."/>
            <person name="Rivas-Marin E."/>
            <person name="Kohn T."/>
            <person name="Peeters S.H."/>
            <person name="Heuer A."/>
            <person name="Rast P."/>
            <person name="Oberbeckmann S."/>
            <person name="Bunk B."/>
            <person name="Jeske O."/>
            <person name="Meyerdierks A."/>
            <person name="Storesund J.E."/>
            <person name="Kallscheuer N."/>
            <person name="Luecker S."/>
            <person name="Lage O.M."/>
            <person name="Pohl T."/>
            <person name="Merkel B.J."/>
            <person name="Hornburger P."/>
            <person name="Mueller R.-W."/>
            <person name="Bruemmer F."/>
            <person name="Labrenz M."/>
            <person name="Spormann A.M."/>
            <person name="Op den Camp H."/>
            <person name="Overmann J."/>
            <person name="Amann R."/>
            <person name="Jetten M.S.M."/>
            <person name="Mascher T."/>
            <person name="Medema M.H."/>
            <person name="Devos D.P."/>
            <person name="Kaster A.-K."/>
            <person name="Ovreas L."/>
            <person name="Rohde M."/>
            <person name="Galperin M.Y."/>
            <person name="Jogler C."/>
        </authorList>
    </citation>
    <scope>NUCLEOTIDE SEQUENCE [LARGE SCALE GENOMIC DNA]</scope>
    <source>
        <strain evidence="3 4">Spa11</strain>
    </source>
</reference>
<organism evidence="3 4">
    <name type="scientific">Botrimarina mediterranea</name>
    <dbReference type="NCBI Taxonomy" id="2528022"/>
    <lineage>
        <taxon>Bacteria</taxon>
        <taxon>Pseudomonadati</taxon>
        <taxon>Planctomycetota</taxon>
        <taxon>Planctomycetia</taxon>
        <taxon>Pirellulales</taxon>
        <taxon>Lacipirellulaceae</taxon>
        <taxon>Botrimarina</taxon>
    </lineage>
</organism>
<dbReference type="AlphaFoldDB" id="A0A518K715"/>
<keyword evidence="3" id="KW-0456">Lyase</keyword>
<feature type="domain" description="Fibronectin type-III" evidence="2">
    <location>
        <begin position="454"/>
        <end position="553"/>
    </location>
</feature>
<dbReference type="InterPro" id="IPR013783">
    <property type="entry name" value="Ig-like_fold"/>
</dbReference>
<dbReference type="GO" id="GO:0000272">
    <property type="term" value="P:polysaccharide catabolic process"/>
    <property type="evidence" value="ECO:0007669"/>
    <property type="project" value="InterPro"/>
</dbReference>
<gene>
    <name evidence="3" type="ORF">Spa11_17890</name>
</gene>
<dbReference type="EC" id="4.2.2.12" evidence="3"/>
<dbReference type="InterPro" id="IPR036116">
    <property type="entry name" value="FN3_sf"/>
</dbReference>
<dbReference type="PANTHER" id="PTHR13817:SF166">
    <property type="entry name" value="NEURONAL IGCAM-RELATED"/>
    <property type="match status" value="1"/>
</dbReference>
<keyword evidence="4" id="KW-1185">Reference proteome</keyword>
<dbReference type="RefSeq" id="WP_197529846.1">
    <property type="nucleotide sequence ID" value="NZ_CP036349.1"/>
</dbReference>
<dbReference type="CDD" id="cd00063">
    <property type="entry name" value="FN3"/>
    <property type="match status" value="1"/>
</dbReference>
<accession>A0A518K715</accession>
<dbReference type="SUPFAM" id="SSF49265">
    <property type="entry name" value="Fibronectin type III"/>
    <property type="match status" value="1"/>
</dbReference>
<dbReference type="Proteomes" id="UP000316426">
    <property type="component" value="Chromosome"/>
</dbReference>
<dbReference type="KEGG" id="bmei:Spa11_17890"/>
<dbReference type="CDD" id="cd03128">
    <property type="entry name" value="GAT_1"/>
    <property type="match status" value="1"/>
</dbReference>
<dbReference type="InterPro" id="IPR003961">
    <property type="entry name" value="FN3_dom"/>
</dbReference>
<dbReference type="PROSITE" id="PS50853">
    <property type="entry name" value="FN3"/>
    <property type="match status" value="1"/>
</dbReference>
<dbReference type="PANTHER" id="PTHR13817">
    <property type="entry name" value="TITIN"/>
    <property type="match status" value="1"/>
</dbReference>
<dbReference type="Pfam" id="PF25275">
    <property type="entry name" value="Golvesin_C"/>
    <property type="match status" value="2"/>
</dbReference>
<evidence type="ECO:0000313" key="3">
    <source>
        <dbReference type="EMBL" id="QDV73591.1"/>
    </source>
</evidence>
<proteinExistence type="predicted"/>
<protein>
    <submittedName>
        <fullName evidence="3">AmiA-like protein</fullName>
        <ecNumber evidence="3">4.2.2.12</ecNumber>
    </submittedName>
</protein>
<dbReference type="InterPro" id="IPR018247">
    <property type="entry name" value="EF_Hand_1_Ca_BS"/>
</dbReference>
<dbReference type="EMBL" id="CP036349">
    <property type="protein sequence ID" value="QDV73591.1"/>
    <property type="molecule type" value="Genomic_DNA"/>
</dbReference>
<evidence type="ECO:0000259" key="2">
    <source>
        <dbReference type="PROSITE" id="PS50853"/>
    </source>
</evidence>
<dbReference type="SUPFAM" id="SSF53187">
    <property type="entry name" value="Zn-dependent exopeptidases"/>
    <property type="match status" value="1"/>
</dbReference>
<dbReference type="InterPro" id="IPR050964">
    <property type="entry name" value="Striated_Muscle_Regulatory"/>
</dbReference>
<dbReference type="GO" id="GO:0047492">
    <property type="term" value="F:xanthan lyase activity"/>
    <property type="evidence" value="ECO:0007669"/>
    <property type="project" value="UniProtKB-EC"/>
</dbReference>
<dbReference type="Pfam" id="PF00041">
    <property type="entry name" value="fn3"/>
    <property type="match status" value="1"/>
</dbReference>
<evidence type="ECO:0000313" key="4">
    <source>
        <dbReference type="Proteomes" id="UP000316426"/>
    </source>
</evidence>